<sequence>MLDRLRRNARAAALLADVFDFDLTRLDPVEPVRLASGGELRVVAGDAAGGTFFVCDNGPVLYADSEGSAGIIATDLTAAVRLVVGVPTWHDVVSDAPDLDAMRASFESSYAELREDEPEIDRLRADVAAELELGTVAAEDVLASLSECLTGLSPEYLLLNENGDEYDRL</sequence>
<name>A0A9X2NLV5_9PSEU</name>
<gene>
    <name evidence="1" type="ORF">M8542_38250</name>
</gene>
<reference evidence="1" key="1">
    <citation type="submission" date="2022-06" db="EMBL/GenBank/DDBJ databases">
        <title>Amycolatopsis iheyaensis sp. nov., a new species of the genus Amycolatopsis isolated from soil in Iheya island, Japan.</title>
        <authorList>
            <person name="Ngamcharungchit C."/>
            <person name="Kanto H."/>
            <person name="Take A."/>
            <person name="Intra B."/>
            <person name="Matsumoto A."/>
            <person name="Panbangred W."/>
            <person name="Inahashi Y."/>
        </authorList>
    </citation>
    <scope>NUCLEOTIDE SEQUENCE</scope>
    <source>
        <strain evidence="1">OK19-0408</strain>
    </source>
</reference>
<proteinExistence type="predicted"/>
<organism evidence="1 2">
    <name type="scientific">Amycolatopsis iheyensis</name>
    <dbReference type="NCBI Taxonomy" id="2945988"/>
    <lineage>
        <taxon>Bacteria</taxon>
        <taxon>Bacillati</taxon>
        <taxon>Actinomycetota</taxon>
        <taxon>Actinomycetes</taxon>
        <taxon>Pseudonocardiales</taxon>
        <taxon>Pseudonocardiaceae</taxon>
        <taxon>Amycolatopsis</taxon>
    </lineage>
</organism>
<protein>
    <submittedName>
        <fullName evidence="1">Uncharacterized protein</fullName>
    </submittedName>
</protein>
<evidence type="ECO:0000313" key="1">
    <source>
        <dbReference type="EMBL" id="MCR6488687.1"/>
    </source>
</evidence>
<keyword evidence="2" id="KW-1185">Reference proteome</keyword>
<accession>A0A9X2NLV5</accession>
<dbReference type="Proteomes" id="UP001144096">
    <property type="component" value="Unassembled WGS sequence"/>
</dbReference>
<dbReference type="AlphaFoldDB" id="A0A9X2NLV5"/>
<comment type="caution">
    <text evidence="1">The sequence shown here is derived from an EMBL/GenBank/DDBJ whole genome shotgun (WGS) entry which is preliminary data.</text>
</comment>
<evidence type="ECO:0000313" key="2">
    <source>
        <dbReference type="Proteomes" id="UP001144096"/>
    </source>
</evidence>
<dbReference type="RefSeq" id="WP_257925251.1">
    <property type="nucleotide sequence ID" value="NZ_JAMXQV010000027.1"/>
</dbReference>
<dbReference type="EMBL" id="JAMXQV010000027">
    <property type="protein sequence ID" value="MCR6488687.1"/>
    <property type="molecule type" value="Genomic_DNA"/>
</dbReference>